<accession>A0ABU6Y4H3</accession>
<dbReference type="Proteomes" id="UP001341840">
    <property type="component" value="Unassembled WGS sequence"/>
</dbReference>
<protein>
    <submittedName>
        <fullName evidence="1">Uncharacterized protein</fullName>
    </submittedName>
</protein>
<dbReference type="EMBL" id="JASCZI010241684">
    <property type="protein sequence ID" value="MED6204756.1"/>
    <property type="molecule type" value="Genomic_DNA"/>
</dbReference>
<proteinExistence type="predicted"/>
<reference evidence="1 2" key="1">
    <citation type="journal article" date="2023" name="Plants (Basel)">
        <title>Bridging the Gap: Combining Genomics and Transcriptomics Approaches to Understand Stylosanthes scabra, an Orphan Legume from the Brazilian Caatinga.</title>
        <authorList>
            <person name="Ferreira-Neto J.R.C."/>
            <person name="da Silva M.D."/>
            <person name="Binneck E."/>
            <person name="de Melo N.F."/>
            <person name="da Silva R.H."/>
            <person name="de Melo A.L.T.M."/>
            <person name="Pandolfi V."/>
            <person name="Bustamante F.O."/>
            <person name="Brasileiro-Vidal A.C."/>
            <person name="Benko-Iseppon A.M."/>
        </authorList>
    </citation>
    <scope>NUCLEOTIDE SEQUENCE [LARGE SCALE GENOMIC DNA]</scope>
    <source>
        <tissue evidence="1">Leaves</tissue>
    </source>
</reference>
<evidence type="ECO:0000313" key="2">
    <source>
        <dbReference type="Proteomes" id="UP001341840"/>
    </source>
</evidence>
<comment type="caution">
    <text evidence="1">The sequence shown here is derived from an EMBL/GenBank/DDBJ whole genome shotgun (WGS) entry which is preliminary data.</text>
</comment>
<sequence length="243" mass="26548">MKSIHREHVGSVIGSVVEAKKSVADVCFEVCAALHVNDPDFWRPPQSRLPPQTSHHPQCISPPTLIAATSPKGALILRSVDPSLSLCPVPHILLLASQFQPSIHGGNEEFLLKQPLQTKEAKKMSKFTPNAAVTPLGKPSMDFSRLDEKLGDGVTEDIWRMIRDAVAQEMHQVTTTLSNLLKVVSPLSKTGICDSKFPDTDPSAELSDVPMVKEKSSRCKGIKHGQTSQVKVSFKLSLFLTPQ</sequence>
<keyword evidence="2" id="KW-1185">Reference proteome</keyword>
<evidence type="ECO:0000313" key="1">
    <source>
        <dbReference type="EMBL" id="MED6204756.1"/>
    </source>
</evidence>
<name>A0ABU6Y4H3_9FABA</name>
<organism evidence="1 2">
    <name type="scientific">Stylosanthes scabra</name>
    <dbReference type="NCBI Taxonomy" id="79078"/>
    <lineage>
        <taxon>Eukaryota</taxon>
        <taxon>Viridiplantae</taxon>
        <taxon>Streptophyta</taxon>
        <taxon>Embryophyta</taxon>
        <taxon>Tracheophyta</taxon>
        <taxon>Spermatophyta</taxon>
        <taxon>Magnoliopsida</taxon>
        <taxon>eudicotyledons</taxon>
        <taxon>Gunneridae</taxon>
        <taxon>Pentapetalae</taxon>
        <taxon>rosids</taxon>
        <taxon>fabids</taxon>
        <taxon>Fabales</taxon>
        <taxon>Fabaceae</taxon>
        <taxon>Papilionoideae</taxon>
        <taxon>50 kb inversion clade</taxon>
        <taxon>dalbergioids sensu lato</taxon>
        <taxon>Dalbergieae</taxon>
        <taxon>Pterocarpus clade</taxon>
        <taxon>Stylosanthes</taxon>
    </lineage>
</organism>
<gene>
    <name evidence="1" type="ORF">PIB30_011728</name>
</gene>